<keyword evidence="5 14" id="KW-0378">Hydrolase</keyword>
<protein>
    <recommendedName>
        <fullName evidence="14">ATP-dependent DNA helicase PIF1</fullName>
        <ecNumber evidence="14">5.6.2.3</ecNumber>
    </recommendedName>
    <alternativeName>
        <fullName evidence="14">DNA 5'-3' helicase PIF1</fullName>
    </alternativeName>
    <alternativeName>
        <fullName evidence="14">DNA repair and recombination helicase PIF1</fullName>
    </alternativeName>
</protein>
<comment type="subcellular location">
    <subcellularLocation>
        <location evidence="2">Nucleus</location>
        <location evidence="2">Nucleolus</location>
    </subcellularLocation>
    <subcellularLocation>
        <location evidence="14">Nucleus</location>
    </subcellularLocation>
    <subcellularLocation>
        <location evidence="14">Mitochondrion</location>
    </subcellularLocation>
</comment>
<evidence type="ECO:0000256" key="7">
    <source>
        <dbReference type="ARBA" id="ARBA00022840"/>
    </source>
</evidence>
<feature type="domain" description="DNA helicase Pif1-like 2B" evidence="17">
    <location>
        <begin position="434"/>
        <end position="473"/>
    </location>
</feature>
<comment type="function">
    <text evidence="14">DNA-dependent ATPase and 5'-3' DNA helicase required for the maintenance of both mitochondrial and nuclear genome stability.</text>
</comment>
<proteinExistence type="inferred from homology"/>
<evidence type="ECO:0000256" key="11">
    <source>
        <dbReference type="ARBA" id="ARBA00023204"/>
    </source>
</evidence>
<dbReference type="PANTHER" id="PTHR47642">
    <property type="entry name" value="ATP-DEPENDENT DNA HELICASE"/>
    <property type="match status" value="1"/>
</dbReference>
<evidence type="ECO:0000256" key="5">
    <source>
        <dbReference type="ARBA" id="ARBA00022801"/>
    </source>
</evidence>
<feature type="region of interest" description="Disordered" evidence="15">
    <location>
        <begin position="1"/>
        <end position="54"/>
    </location>
</feature>
<dbReference type="CDD" id="cd18037">
    <property type="entry name" value="DEXSc_Pif1_like"/>
    <property type="match status" value="1"/>
</dbReference>
<feature type="compositionally biased region" description="Low complexity" evidence="15">
    <location>
        <begin position="67"/>
        <end position="84"/>
    </location>
</feature>
<dbReference type="InterPro" id="IPR027417">
    <property type="entry name" value="P-loop_NTPase"/>
</dbReference>
<sequence>MSRSQSGLGKLQRDWSNATDSSASSSADLIEWEPTQRTKKPEPSKDDKMQTANKRLLLIKQALASMNADAPASSSAANPLSKSAIADPNRPASKRPILQSDDGAPAKKRRELPPSWRDDGLSNSAFKGRDWSTSTNGTQKSSGTLPTPSSLASSTSTKPSQVAPIFLSQEQTHILKLVKDGCSVFYTGSAGAGKSVLLREIINAMRVKYSRSPEAVAITASTGIAACNIGGVTIHSFAGIGIGDGDVKQLMTKIRKNKKAAMRWAKVKVLIIDEVSMLDGDLFDKLAEIGCIIKKQTEPFGGIQLVVTGDFFQLPPVTKYGAAPVKFAFEAEHWTAAVQKTFNLTKVFRQKDQEFVNMLNEMRFGRLSQKSIAKFKSLSRNVVYEDGLGPTELFPRREDVERSNALRMQRLLNEEITYPAVDGGNSDPMTRDKMLANFMAPKELRLRVEAQVMLIKNIDETLVNGTMGRVIAFMHPTNLAESSSDIANGVGITGAIPKKSNVDTTKPWPQVEFSLANGKKRNMLVSPETWKIELQSGEVQASRIQFPLILAWAMSIHKSQGQTLERVKVDLNRIFEKGQAYVALSRATSLDGLQVLNFDPRKVNAHERVAVWSRTLETIAERS</sequence>
<feature type="region of interest" description="Disordered" evidence="15">
    <location>
        <begin position="67"/>
        <end position="156"/>
    </location>
</feature>
<comment type="caution">
    <text evidence="18">The sequence shown here is derived from an EMBL/GenBank/DDBJ whole genome shotgun (WGS) entry which is preliminary data.</text>
</comment>
<dbReference type="InterPro" id="IPR051055">
    <property type="entry name" value="PIF1_helicase"/>
</dbReference>
<dbReference type="GO" id="GO:0005730">
    <property type="term" value="C:nucleolus"/>
    <property type="evidence" value="ECO:0007669"/>
    <property type="project" value="UniProtKB-SubCell"/>
</dbReference>
<gene>
    <name evidence="14" type="primary">PIF1</name>
    <name evidence="18" type="ORF">Agabi119p4_6382</name>
</gene>
<dbReference type="FunFam" id="3.40.50.300:FF:001226">
    <property type="entry name" value="ATP-dependent DNA helicase PIF1"/>
    <property type="match status" value="1"/>
</dbReference>
<dbReference type="AlphaFoldDB" id="A0A8H7F033"/>
<reference evidence="18 19" key="1">
    <citation type="journal article" name="Sci. Rep.">
        <title>Telomere-to-telomere assembled and centromere annotated genomes of the two main subspecies of the button mushroom Agaricus bisporus reveal especially polymorphic chromosome ends.</title>
        <authorList>
            <person name="Sonnenberg A.S.M."/>
            <person name="Sedaghat-Telgerd N."/>
            <person name="Lavrijssen B."/>
            <person name="Ohm R.A."/>
            <person name="Hendrickx P.M."/>
            <person name="Scholtmeijer K."/>
            <person name="Baars J.J.P."/>
            <person name="van Peer A."/>
        </authorList>
    </citation>
    <scope>NUCLEOTIDE SEQUENCE [LARGE SCALE GENOMIC DNA]</scope>
    <source>
        <strain evidence="18 19">H119_p4</strain>
    </source>
</reference>
<keyword evidence="6 14" id="KW-0347">Helicase</keyword>
<dbReference type="GO" id="GO:0003697">
    <property type="term" value="F:single-stranded DNA binding"/>
    <property type="evidence" value="ECO:0007669"/>
    <property type="project" value="UniProtKB-ARBA"/>
</dbReference>
<name>A0A8H7F033_AGABI</name>
<dbReference type="GO" id="GO:0000723">
    <property type="term" value="P:telomere maintenance"/>
    <property type="evidence" value="ECO:0007669"/>
    <property type="project" value="InterPro"/>
</dbReference>
<keyword evidence="8 14" id="KW-0238">DNA-binding</keyword>
<evidence type="ECO:0000259" key="16">
    <source>
        <dbReference type="Pfam" id="PF05970"/>
    </source>
</evidence>
<dbReference type="GO" id="GO:0006281">
    <property type="term" value="P:DNA repair"/>
    <property type="evidence" value="ECO:0007669"/>
    <property type="project" value="UniProtKB-UniRule"/>
</dbReference>
<feature type="domain" description="DNA helicase Pif1-like DEAD-box helicase" evidence="16">
    <location>
        <begin position="167"/>
        <end position="370"/>
    </location>
</feature>
<dbReference type="EMBL" id="JABXXO010000009">
    <property type="protein sequence ID" value="KAF7770408.1"/>
    <property type="molecule type" value="Genomic_DNA"/>
</dbReference>
<keyword evidence="9 14" id="KW-0496">Mitochondrion</keyword>
<dbReference type="InterPro" id="IPR010285">
    <property type="entry name" value="DNA_helicase_pif1-like_DEAD"/>
</dbReference>
<comment type="cofactor">
    <cofactor evidence="1 14">
        <name>Mg(2+)</name>
        <dbReference type="ChEBI" id="CHEBI:18420"/>
    </cofactor>
</comment>
<dbReference type="GO" id="GO:0043139">
    <property type="term" value="F:5'-3' DNA helicase activity"/>
    <property type="evidence" value="ECO:0007669"/>
    <property type="project" value="UniProtKB-UniRule"/>
</dbReference>
<dbReference type="PANTHER" id="PTHR47642:SF5">
    <property type="entry name" value="ATP-DEPENDENT DNA HELICASE"/>
    <property type="match status" value="1"/>
</dbReference>
<comment type="catalytic activity">
    <reaction evidence="14">
        <text>ATP + H2O = ADP + phosphate + H(+)</text>
        <dbReference type="Rhea" id="RHEA:13065"/>
        <dbReference type="ChEBI" id="CHEBI:15377"/>
        <dbReference type="ChEBI" id="CHEBI:15378"/>
        <dbReference type="ChEBI" id="CHEBI:30616"/>
        <dbReference type="ChEBI" id="CHEBI:43474"/>
        <dbReference type="ChEBI" id="CHEBI:456216"/>
        <dbReference type="EC" id="5.6.2.3"/>
    </reaction>
</comment>
<evidence type="ECO:0000259" key="17">
    <source>
        <dbReference type="Pfam" id="PF21530"/>
    </source>
</evidence>
<keyword evidence="4 14" id="KW-0227">DNA damage</keyword>
<evidence type="ECO:0000256" key="15">
    <source>
        <dbReference type="SAM" id="MobiDB-lite"/>
    </source>
</evidence>
<evidence type="ECO:0000256" key="12">
    <source>
        <dbReference type="ARBA" id="ARBA00023235"/>
    </source>
</evidence>
<dbReference type="Pfam" id="PF05970">
    <property type="entry name" value="PIF1"/>
    <property type="match status" value="1"/>
</dbReference>
<accession>A0A8H7F033</accession>
<dbReference type="GO" id="GO:0005524">
    <property type="term" value="F:ATP binding"/>
    <property type="evidence" value="ECO:0007669"/>
    <property type="project" value="UniProtKB-UniRule"/>
</dbReference>
<evidence type="ECO:0000256" key="3">
    <source>
        <dbReference type="ARBA" id="ARBA00022741"/>
    </source>
</evidence>
<dbReference type="Proteomes" id="UP000629468">
    <property type="component" value="Unassembled WGS sequence"/>
</dbReference>
<dbReference type="GO" id="GO:0006310">
    <property type="term" value="P:DNA recombination"/>
    <property type="evidence" value="ECO:0007669"/>
    <property type="project" value="UniProtKB-UniRule"/>
</dbReference>
<evidence type="ECO:0000256" key="13">
    <source>
        <dbReference type="ARBA" id="ARBA00023242"/>
    </source>
</evidence>
<feature type="compositionally biased region" description="Polar residues" evidence="15">
    <location>
        <begin position="121"/>
        <end position="139"/>
    </location>
</feature>
<dbReference type="InterPro" id="IPR048293">
    <property type="entry name" value="PIF1_RRM3_pfh1"/>
</dbReference>
<organism evidence="18 19">
    <name type="scientific">Agaricus bisporus var. burnettii</name>
    <dbReference type="NCBI Taxonomy" id="192524"/>
    <lineage>
        <taxon>Eukaryota</taxon>
        <taxon>Fungi</taxon>
        <taxon>Dikarya</taxon>
        <taxon>Basidiomycota</taxon>
        <taxon>Agaricomycotina</taxon>
        <taxon>Agaricomycetes</taxon>
        <taxon>Agaricomycetidae</taxon>
        <taxon>Agaricales</taxon>
        <taxon>Agaricineae</taxon>
        <taxon>Agaricaceae</taxon>
        <taxon>Agaricus</taxon>
    </lineage>
</organism>
<dbReference type="GO" id="GO:0005739">
    <property type="term" value="C:mitochondrion"/>
    <property type="evidence" value="ECO:0007669"/>
    <property type="project" value="UniProtKB-SubCell"/>
</dbReference>
<keyword evidence="7 14" id="KW-0067">ATP-binding</keyword>
<comment type="subunit">
    <text evidence="14">Monomer.</text>
</comment>
<feature type="compositionally biased region" description="Low complexity" evidence="15">
    <location>
        <begin position="14"/>
        <end position="28"/>
    </location>
</feature>
<evidence type="ECO:0000256" key="8">
    <source>
        <dbReference type="ARBA" id="ARBA00023125"/>
    </source>
</evidence>
<evidence type="ECO:0000313" key="18">
    <source>
        <dbReference type="EMBL" id="KAF7770408.1"/>
    </source>
</evidence>
<dbReference type="HAMAP" id="MF_03176">
    <property type="entry name" value="PIF1"/>
    <property type="match status" value="1"/>
</dbReference>
<feature type="compositionally biased region" description="Low complexity" evidence="15">
    <location>
        <begin position="140"/>
        <end position="156"/>
    </location>
</feature>
<evidence type="ECO:0000256" key="6">
    <source>
        <dbReference type="ARBA" id="ARBA00022806"/>
    </source>
</evidence>
<evidence type="ECO:0000256" key="9">
    <source>
        <dbReference type="ARBA" id="ARBA00023128"/>
    </source>
</evidence>
<evidence type="ECO:0000313" key="19">
    <source>
        <dbReference type="Proteomes" id="UP000629468"/>
    </source>
</evidence>
<dbReference type="Pfam" id="PF21530">
    <property type="entry name" value="Pif1_2B_dom"/>
    <property type="match status" value="1"/>
</dbReference>
<evidence type="ECO:0000256" key="14">
    <source>
        <dbReference type="HAMAP-Rule" id="MF_03176"/>
    </source>
</evidence>
<feature type="compositionally biased region" description="Basic and acidic residues" evidence="15">
    <location>
        <begin position="34"/>
        <end position="49"/>
    </location>
</feature>
<evidence type="ECO:0000256" key="1">
    <source>
        <dbReference type="ARBA" id="ARBA00001946"/>
    </source>
</evidence>
<keyword evidence="12 14" id="KW-0413">Isomerase</keyword>
<evidence type="ECO:0000256" key="10">
    <source>
        <dbReference type="ARBA" id="ARBA00023172"/>
    </source>
</evidence>
<dbReference type="Gene3D" id="3.40.50.300">
    <property type="entry name" value="P-loop containing nucleotide triphosphate hydrolases"/>
    <property type="match status" value="2"/>
</dbReference>
<dbReference type="CDD" id="cd18809">
    <property type="entry name" value="SF1_C_RecD"/>
    <property type="match status" value="1"/>
</dbReference>
<dbReference type="EC" id="5.6.2.3" evidence="14"/>
<evidence type="ECO:0000256" key="4">
    <source>
        <dbReference type="ARBA" id="ARBA00022763"/>
    </source>
</evidence>
<keyword evidence="3 14" id="KW-0547">Nucleotide-binding</keyword>
<evidence type="ECO:0000256" key="2">
    <source>
        <dbReference type="ARBA" id="ARBA00004604"/>
    </source>
</evidence>
<dbReference type="GO" id="GO:0016787">
    <property type="term" value="F:hydrolase activity"/>
    <property type="evidence" value="ECO:0007669"/>
    <property type="project" value="UniProtKB-KW"/>
</dbReference>
<keyword evidence="10 14" id="KW-0233">DNA recombination</keyword>
<dbReference type="InterPro" id="IPR049163">
    <property type="entry name" value="Pif1-like_2B_dom"/>
</dbReference>
<keyword evidence="11 14" id="KW-0234">DNA repair</keyword>
<comment type="similarity">
    <text evidence="14">Belongs to the helicase family. PIF1 subfamily.</text>
</comment>
<comment type="caution">
    <text evidence="14">Lacks conserved residue(s) required for the propagation of feature annotation.</text>
</comment>
<dbReference type="SUPFAM" id="SSF52540">
    <property type="entry name" value="P-loop containing nucleoside triphosphate hydrolases"/>
    <property type="match status" value="2"/>
</dbReference>
<feature type="DNA-binding region" evidence="14">
    <location>
        <begin position="579"/>
        <end position="598"/>
    </location>
</feature>
<keyword evidence="13 14" id="KW-0539">Nucleus</keyword>